<dbReference type="AlphaFoldDB" id="A0A8H4VL17"/>
<feature type="region of interest" description="Disordered" evidence="1">
    <location>
        <begin position="200"/>
        <end position="226"/>
    </location>
</feature>
<name>A0A8H4VL17_9AGAR</name>
<feature type="region of interest" description="Disordered" evidence="1">
    <location>
        <begin position="625"/>
        <end position="646"/>
    </location>
</feature>
<evidence type="ECO:0000313" key="3">
    <source>
        <dbReference type="Proteomes" id="UP000521872"/>
    </source>
</evidence>
<gene>
    <name evidence="2" type="ORF">D9613_008162</name>
</gene>
<feature type="region of interest" description="Disordered" evidence="1">
    <location>
        <begin position="575"/>
        <end position="594"/>
    </location>
</feature>
<feature type="region of interest" description="Disordered" evidence="1">
    <location>
        <begin position="50"/>
        <end position="178"/>
    </location>
</feature>
<dbReference type="Proteomes" id="UP000521872">
    <property type="component" value="Unassembled WGS sequence"/>
</dbReference>
<feature type="compositionally biased region" description="Polar residues" evidence="1">
    <location>
        <begin position="162"/>
        <end position="176"/>
    </location>
</feature>
<feature type="compositionally biased region" description="Low complexity" evidence="1">
    <location>
        <begin position="129"/>
        <end position="141"/>
    </location>
</feature>
<sequence>MSTSVIVSSLPTYASSTFSSQTVTVQGSLPPVPASIPAVSLRRSKRLHGATLATPTPTPSLPSLVNTSLQTTSASRSVDSSAAADTEFKPTTTLRTSTPYTATGSRSITGTLPDSRTTRNSRKKGIVKQTSTATTTTQPQPSRKRARYTGPDHALDAAHPASRTSESTYSPPSNTFPVPAPVPATSATIDSIATSTIYPDPVPAPARRSTRSTGLLKSSVPPSVTSPMAQVPATVSVGVEHVFVKAEQRGQKRKATTLLEDVSEVIQQTDKENKSSRKIVAKPKKTAKAVKSKKVSASAQLESQTAPSADVLGVVDQTLKDERVVASITVDPLVQGANADVATATTKPKTRKRSLLKLKLNEKIKSLSPRKTRSATAKASKAVANHVIPPLASSSSTKEYTALFPGSSVIESDEAYPSNTTSSVEVAVTAHTIDVIDSQADCRDVDAVTKTQPVVAYPQEGVQATTSDDASRDSADGSSSLLADAPTLTPSWTLAGGDISSSSVSFTAHEYRPFVPSSEVVLVNGTDENAAAAASSVESRTQPNPAVDTALSVTGGLLAPDVSISTSAEAIWSQSQDRVVPGDPGGSLEGLSSPSDEVPFPGCATGEELLELGAQDVQPNACISTGGGSPVLPPTGSFSSPASESAEMRMGLSSSDLSDSSSSLVLATPFSACPVPAAAGGGLENLEEEDVLEEVVVVTQDEVEMVGIMNEKRRQSFFKFAVHSHWMDRLTTETDPGEMYDMSRIGEIVEEGADRYFRRQAGLAINLVKLNGPTRFSDCTEEKKYMGSGTPSFRVWNKFDERMDWLSQKHFDFLCAVIPMMMEVDVEPVPTEDTDIEMADCDLTEESDSAVVDYGLPEESATFSSPMVATEDSFQGGLAVQPFSSAHVGGYFSEQNAEVIEFQDQLYSQLPFECQPFSTTIAAEHVEDTAQGYYTLEYQSAPSPPVIADQFEEIQQTSQPLSPTGTADQFGVFPQDYQLPYHPPHPSEYLSFPDLFHDYQQGAVDGYVPAPTPSSFDILVPAVPVLNPTVAADQLDINTPDSNYAPPTGNDPVDQAQYATPQATFDQAQPAAYVQNSSYESYLMSNDGVMAGCSEWTTPAPLAYEYSGTSIQAFSHWHQLRGASDYDNYFSSDSSLSKALG</sequence>
<feature type="compositionally biased region" description="Polar residues" evidence="1">
    <location>
        <begin position="211"/>
        <end position="226"/>
    </location>
</feature>
<comment type="caution">
    <text evidence="2">The sequence shown here is derived from an EMBL/GenBank/DDBJ whole genome shotgun (WGS) entry which is preliminary data.</text>
</comment>
<accession>A0A8H4VL17</accession>
<protein>
    <submittedName>
        <fullName evidence="2">Uncharacterized protein</fullName>
    </submittedName>
</protein>
<proteinExistence type="predicted"/>
<feature type="compositionally biased region" description="Polar residues" evidence="1">
    <location>
        <begin position="104"/>
        <end position="115"/>
    </location>
</feature>
<reference evidence="2 3" key="1">
    <citation type="submission" date="2019-12" db="EMBL/GenBank/DDBJ databases">
        <authorList>
            <person name="Floudas D."/>
            <person name="Bentzer J."/>
            <person name="Ahren D."/>
            <person name="Johansson T."/>
            <person name="Persson P."/>
            <person name="Tunlid A."/>
        </authorList>
    </citation>
    <scope>NUCLEOTIDE SEQUENCE [LARGE SCALE GENOMIC DNA]</scope>
    <source>
        <strain evidence="2 3">CBS 102.39</strain>
    </source>
</reference>
<feature type="compositionally biased region" description="Low complexity" evidence="1">
    <location>
        <begin position="73"/>
        <end position="103"/>
    </location>
</feature>
<evidence type="ECO:0000313" key="2">
    <source>
        <dbReference type="EMBL" id="KAF4613512.1"/>
    </source>
</evidence>
<feature type="region of interest" description="Disordered" evidence="1">
    <location>
        <begin position="458"/>
        <end position="483"/>
    </location>
</feature>
<keyword evidence="3" id="KW-1185">Reference proteome</keyword>
<organism evidence="2 3">
    <name type="scientific">Agrocybe pediades</name>
    <dbReference type="NCBI Taxonomy" id="84607"/>
    <lineage>
        <taxon>Eukaryota</taxon>
        <taxon>Fungi</taxon>
        <taxon>Dikarya</taxon>
        <taxon>Basidiomycota</taxon>
        <taxon>Agaricomycotina</taxon>
        <taxon>Agaricomycetes</taxon>
        <taxon>Agaricomycetidae</taxon>
        <taxon>Agaricales</taxon>
        <taxon>Agaricineae</taxon>
        <taxon>Strophariaceae</taxon>
        <taxon>Agrocybe</taxon>
    </lineage>
</organism>
<dbReference type="EMBL" id="JAACJL010000045">
    <property type="protein sequence ID" value="KAF4613512.1"/>
    <property type="molecule type" value="Genomic_DNA"/>
</dbReference>
<evidence type="ECO:0000256" key="1">
    <source>
        <dbReference type="SAM" id="MobiDB-lite"/>
    </source>
</evidence>